<keyword evidence="3" id="KW-1185">Reference proteome</keyword>
<evidence type="ECO:0008006" key="4">
    <source>
        <dbReference type="Google" id="ProtNLM"/>
    </source>
</evidence>
<dbReference type="EMBL" id="AP023356">
    <property type="protein sequence ID" value="BCJ40528.1"/>
    <property type="molecule type" value="Genomic_DNA"/>
</dbReference>
<gene>
    <name evidence="2" type="ORF">Aiant_11850</name>
</gene>
<keyword evidence="1" id="KW-1133">Transmembrane helix</keyword>
<sequence>MPPQARRARLRLILAVVSATLMFVAALLPTWIEEFTTLEPDRGTGALEWLLPLPLAAAALTLGALIHRTGRRTP</sequence>
<accession>A0ABM7LMP0</accession>
<reference evidence="2 3" key="1">
    <citation type="submission" date="2020-08" db="EMBL/GenBank/DDBJ databases">
        <title>Whole genome shotgun sequence of Actinoplanes ianthinogenes NBRC 13996.</title>
        <authorList>
            <person name="Komaki H."/>
            <person name="Tamura T."/>
        </authorList>
    </citation>
    <scope>NUCLEOTIDE SEQUENCE [LARGE SCALE GENOMIC DNA]</scope>
    <source>
        <strain evidence="2 3">NBRC 13996</strain>
    </source>
</reference>
<keyword evidence="1" id="KW-0472">Membrane</keyword>
<proteinExistence type="predicted"/>
<feature type="transmembrane region" description="Helical" evidence="1">
    <location>
        <begin position="12"/>
        <end position="29"/>
    </location>
</feature>
<organism evidence="2 3">
    <name type="scientific">Actinoplanes ianthinogenes</name>
    <dbReference type="NCBI Taxonomy" id="122358"/>
    <lineage>
        <taxon>Bacteria</taxon>
        <taxon>Bacillati</taxon>
        <taxon>Actinomycetota</taxon>
        <taxon>Actinomycetes</taxon>
        <taxon>Micromonosporales</taxon>
        <taxon>Micromonosporaceae</taxon>
        <taxon>Actinoplanes</taxon>
    </lineage>
</organism>
<evidence type="ECO:0000313" key="3">
    <source>
        <dbReference type="Proteomes" id="UP000676967"/>
    </source>
</evidence>
<evidence type="ECO:0000313" key="2">
    <source>
        <dbReference type="EMBL" id="BCJ40528.1"/>
    </source>
</evidence>
<name>A0ABM7LMP0_9ACTN</name>
<feature type="transmembrane region" description="Helical" evidence="1">
    <location>
        <begin position="49"/>
        <end position="66"/>
    </location>
</feature>
<dbReference type="Proteomes" id="UP000676967">
    <property type="component" value="Chromosome"/>
</dbReference>
<evidence type="ECO:0000256" key="1">
    <source>
        <dbReference type="SAM" id="Phobius"/>
    </source>
</evidence>
<protein>
    <recommendedName>
        <fullName evidence="4">ABC transporter permease</fullName>
    </recommendedName>
</protein>
<keyword evidence="1" id="KW-0812">Transmembrane</keyword>